<proteinExistence type="predicted"/>
<name>A0A0C3RSN1_PHLG1</name>
<dbReference type="AlphaFoldDB" id="A0A0C3RSN1"/>
<protein>
    <submittedName>
        <fullName evidence="1">Uncharacterized protein</fullName>
    </submittedName>
</protein>
<evidence type="ECO:0000313" key="1">
    <source>
        <dbReference type="EMBL" id="KIP03431.1"/>
    </source>
</evidence>
<sequence>MWPVVEVCTVAATVAGTLGSELEGTQPLFLGAGLEGSRLGVGGRRRSRSDLTALFAPKILPLMPCFGCDGVGELGEAGRRRDTWGVKGLGVPGTAKTKLKGNGIEADDAGDGGEQLAEQWWAAARTTVYTRESRGVTVTFNHVPPPVSRRAHNTHALDFVQYCPMSTSSNINLLPYMYCFR</sequence>
<dbReference type="EMBL" id="KN840616">
    <property type="protein sequence ID" value="KIP03431.1"/>
    <property type="molecule type" value="Genomic_DNA"/>
</dbReference>
<evidence type="ECO:0000313" key="2">
    <source>
        <dbReference type="Proteomes" id="UP000053257"/>
    </source>
</evidence>
<dbReference type="HOGENOM" id="CLU_1489520_0_0_1"/>
<reference evidence="1 2" key="1">
    <citation type="journal article" date="2014" name="PLoS Genet.">
        <title>Analysis of the Phlebiopsis gigantea genome, transcriptome and secretome provides insight into its pioneer colonization strategies of wood.</title>
        <authorList>
            <person name="Hori C."/>
            <person name="Ishida T."/>
            <person name="Igarashi K."/>
            <person name="Samejima M."/>
            <person name="Suzuki H."/>
            <person name="Master E."/>
            <person name="Ferreira P."/>
            <person name="Ruiz-Duenas F.J."/>
            <person name="Held B."/>
            <person name="Canessa P."/>
            <person name="Larrondo L.F."/>
            <person name="Schmoll M."/>
            <person name="Druzhinina I.S."/>
            <person name="Kubicek C.P."/>
            <person name="Gaskell J.A."/>
            <person name="Kersten P."/>
            <person name="St John F."/>
            <person name="Glasner J."/>
            <person name="Sabat G."/>
            <person name="Splinter BonDurant S."/>
            <person name="Syed K."/>
            <person name="Yadav J."/>
            <person name="Mgbeahuruike A.C."/>
            <person name="Kovalchuk A."/>
            <person name="Asiegbu F.O."/>
            <person name="Lackner G."/>
            <person name="Hoffmeister D."/>
            <person name="Rencoret J."/>
            <person name="Gutierrez A."/>
            <person name="Sun H."/>
            <person name="Lindquist E."/>
            <person name="Barry K."/>
            <person name="Riley R."/>
            <person name="Grigoriev I.V."/>
            <person name="Henrissat B."/>
            <person name="Kues U."/>
            <person name="Berka R.M."/>
            <person name="Martinez A.T."/>
            <person name="Covert S.F."/>
            <person name="Blanchette R.A."/>
            <person name="Cullen D."/>
        </authorList>
    </citation>
    <scope>NUCLEOTIDE SEQUENCE [LARGE SCALE GENOMIC DNA]</scope>
    <source>
        <strain evidence="1 2">11061_1 CR5-6</strain>
    </source>
</reference>
<dbReference type="Proteomes" id="UP000053257">
    <property type="component" value="Unassembled WGS sequence"/>
</dbReference>
<accession>A0A0C3RSN1</accession>
<gene>
    <name evidence="1" type="ORF">PHLGIDRAFT_238674</name>
</gene>
<organism evidence="1 2">
    <name type="scientific">Phlebiopsis gigantea (strain 11061_1 CR5-6)</name>
    <name type="common">White-rot fungus</name>
    <name type="synonym">Peniophora gigantea</name>
    <dbReference type="NCBI Taxonomy" id="745531"/>
    <lineage>
        <taxon>Eukaryota</taxon>
        <taxon>Fungi</taxon>
        <taxon>Dikarya</taxon>
        <taxon>Basidiomycota</taxon>
        <taxon>Agaricomycotina</taxon>
        <taxon>Agaricomycetes</taxon>
        <taxon>Polyporales</taxon>
        <taxon>Phanerochaetaceae</taxon>
        <taxon>Phlebiopsis</taxon>
    </lineage>
</organism>
<keyword evidence="2" id="KW-1185">Reference proteome</keyword>